<dbReference type="EMBL" id="LGRX02002385">
    <property type="protein sequence ID" value="KAK3284277.1"/>
    <property type="molecule type" value="Genomic_DNA"/>
</dbReference>
<keyword evidence="2" id="KW-1185">Reference proteome</keyword>
<evidence type="ECO:0000313" key="2">
    <source>
        <dbReference type="Proteomes" id="UP001190700"/>
    </source>
</evidence>
<evidence type="ECO:0000313" key="1">
    <source>
        <dbReference type="EMBL" id="KAK3284277.1"/>
    </source>
</evidence>
<accession>A0AAE0GU97</accession>
<dbReference type="Proteomes" id="UP001190700">
    <property type="component" value="Unassembled WGS sequence"/>
</dbReference>
<dbReference type="AlphaFoldDB" id="A0AAE0GU97"/>
<gene>
    <name evidence="1" type="ORF">CYMTET_8078</name>
</gene>
<proteinExistence type="predicted"/>
<reference evidence="1 2" key="1">
    <citation type="journal article" date="2015" name="Genome Biol. Evol.">
        <title>Comparative Genomics of a Bacterivorous Green Alga Reveals Evolutionary Causalities and Consequences of Phago-Mixotrophic Mode of Nutrition.</title>
        <authorList>
            <person name="Burns J.A."/>
            <person name="Paasch A."/>
            <person name="Narechania A."/>
            <person name="Kim E."/>
        </authorList>
    </citation>
    <scope>NUCLEOTIDE SEQUENCE [LARGE SCALE GENOMIC DNA]</scope>
    <source>
        <strain evidence="1 2">PLY_AMNH</strain>
    </source>
</reference>
<organism evidence="1 2">
    <name type="scientific">Cymbomonas tetramitiformis</name>
    <dbReference type="NCBI Taxonomy" id="36881"/>
    <lineage>
        <taxon>Eukaryota</taxon>
        <taxon>Viridiplantae</taxon>
        <taxon>Chlorophyta</taxon>
        <taxon>Pyramimonadophyceae</taxon>
        <taxon>Pyramimonadales</taxon>
        <taxon>Pyramimonadaceae</taxon>
        <taxon>Cymbomonas</taxon>
    </lineage>
</organism>
<name>A0AAE0GU97_9CHLO</name>
<protein>
    <submittedName>
        <fullName evidence="1">Uncharacterized protein</fullName>
    </submittedName>
</protein>
<sequence length="174" mass="18814">MCLWSEGLGCFGAGDGQARTWDTNDLAALSEELLNRGWEGPAVGELLGEFPVAWDVEGAADVIGTLRWDLDVGVEILLELLDFRRRDPGELAVFSEALRGRHGWQVCHVAELLKALLIPKAKRGRSKAASNLLSIAADLSSALLEGEACWLEEEVNELLGTLMEGEVGPSEADE</sequence>
<comment type="caution">
    <text evidence="1">The sequence shown here is derived from an EMBL/GenBank/DDBJ whole genome shotgun (WGS) entry which is preliminary data.</text>
</comment>